<dbReference type="EMBL" id="ASGZ01000029">
    <property type="protein sequence ID" value="ESP88365.1"/>
    <property type="molecule type" value="Genomic_DNA"/>
</dbReference>
<dbReference type="RefSeq" id="WP_023394502.1">
    <property type="nucleotide sequence ID" value="NZ_ASGZ01000029.1"/>
</dbReference>
<evidence type="ECO:0000313" key="1">
    <source>
        <dbReference type="EMBL" id="ESP88365.1"/>
    </source>
</evidence>
<keyword evidence="2" id="KW-1185">Reference proteome</keyword>
<reference evidence="1 2" key="1">
    <citation type="journal article" date="2013" name="Genome Announc.">
        <title>Draft Genome Sequence of 'Candidatus Halobonum tyrrellensis' Strain G22, Isolated from the Hypersaline Waters of Lake Tyrrell, Australia.</title>
        <authorList>
            <person name="Ugalde J.A."/>
            <person name="Narasingarao P."/>
            <person name="Kuo S."/>
            <person name="Podell S."/>
            <person name="Allen E.E."/>
        </authorList>
    </citation>
    <scope>NUCLEOTIDE SEQUENCE [LARGE SCALE GENOMIC DNA]</scope>
    <source>
        <strain evidence="1 2">G22</strain>
    </source>
</reference>
<accession>V4HCF9</accession>
<protein>
    <recommendedName>
        <fullName evidence="3">PD-(D/E)XK endonuclease-like domain-containing protein</fullName>
    </recommendedName>
</protein>
<organism evidence="1 2">
    <name type="scientific">Candidatus Halobonum tyrrellensis G22</name>
    <dbReference type="NCBI Taxonomy" id="1324957"/>
    <lineage>
        <taxon>Archaea</taxon>
        <taxon>Methanobacteriati</taxon>
        <taxon>Methanobacteriota</taxon>
        <taxon>Stenosarchaea group</taxon>
        <taxon>Halobacteria</taxon>
        <taxon>Halobacteriales</taxon>
        <taxon>Haloferacaceae</taxon>
        <taxon>Candidatus Halobonum</taxon>
    </lineage>
</organism>
<gene>
    <name evidence="1" type="ORF">K933_09587</name>
</gene>
<sequence length="209" mass="24488">MHDDLDGIHGDDHHDLFREEFEGHWLSTWRAVAEYDPTVRPPEEVDFDRFDRFEEAKRIVTWAAVEQARNASMLASMWWTDVVDYDPLADEMLFVTDVNGTRYGGQIDRLARINGGAVPKGIYAADYKLAHEIRCSHYQQVEAFRRAFWPDLEPIEGLILRVDPIKREVESVSTHDEEWPDDAWEEFQSDAHDEYGGLTRVRLRQSVWH</sequence>
<comment type="caution">
    <text evidence="1">The sequence shown here is derived from an EMBL/GenBank/DDBJ whole genome shotgun (WGS) entry which is preliminary data.</text>
</comment>
<name>V4HCF9_9EURY</name>
<evidence type="ECO:0008006" key="3">
    <source>
        <dbReference type="Google" id="ProtNLM"/>
    </source>
</evidence>
<dbReference type="Proteomes" id="UP000017840">
    <property type="component" value="Unassembled WGS sequence"/>
</dbReference>
<evidence type="ECO:0000313" key="2">
    <source>
        <dbReference type="Proteomes" id="UP000017840"/>
    </source>
</evidence>
<dbReference type="AlphaFoldDB" id="V4HCF9"/>
<proteinExistence type="predicted"/>